<evidence type="ECO:0000313" key="3">
    <source>
        <dbReference type="Proteomes" id="UP001415857"/>
    </source>
</evidence>
<reference evidence="2 3" key="1">
    <citation type="journal article" date="2024" name="Plant J.">
        <title>Genome sequences and population genomics reveal climatic adaptation and genomic divergence between two closely related sweetgum species.</title>
        <authorList>
            <person name="Xu W.Q."/>
            <person name="Ren C.Q."/>
            <person name="Zhang X.Y."/>
            <person name="Comes H.P."/>
            <person name="Liu X.H."/>
            <person name="Li Y.G."/>
            <person name="Kettle C.J."/>
            <person name="Jalonen R."/>
            <person name="Gaisberger H."/>
            <person name="Ma Y.Z."/>
            <person name="Qiu Y.X."/>
        </authorList>
    </citation>
    <scope>NUCLEOTIDE SEQUENCE [LARGE SCALE GENOMIC DNA]</scope>
    <source>
        <strain evidence="2">Hangzhou</strain>
    </source>
</reference>
<gene>
    <name evidence="2" type="ORF">L1049_019397</name>
</gene>
<evidence type="ECO:0000313" key="2">
    <source>
        <dbReference type="EMBL" id="KAK9291449.1"/>
    </source>
</evidence>
<feature type="region of interest" description="Disordered" evidence="1">
    <location>
        <begin position="52"/>
        <end position="87"/>
    </location>
</feature>
<sequence>MIVKNLRPTFGRPLMPRPLKTFEDLYDAGIQVEDGMDSGLIDKNDGKKHAYGFGSSSASNGLPNISTNPLPDYHAMPPTNGDGASWI</sequence>
<comment type="caution">
    <text evidence="2">The sequence shown here is derived from an EMBL/GenBank/DDBJ whole genome shotgun (WGS) entry which is preliminary data.</text>
</comment>
<organism evidence="2 3">
    <name type="scientific">Liquidambar formosana</name>
    <name type="common">Formosan gum</name>
    <dbReference type="NCBI Taxonomy" id="63359"/>
    <lineage>
        <taxon>Eukaryota</taxon>
        <taxon>Viridiplantae</taxon>
        <taxon>Streptophyta</taxon>
        <taxon>Embryophyta</taxon>
        <taxon>Tracheophyta</taxon>
        <taxon>Spermatophyta</taxon>
        <taxon>Magnoliopsida</taxon>
        <taxon>eudicotyledons</taxon>
        <taxon>Gunneridae</taxon>
        <taxon>Pentapetalae</taxon>
        <taxon>Saxifragales</taxon>
        <taxon>Altingiaceae</taxon>
        <taxon>Liquidambar</taxon>
    </lineage>
</organism>
<protein>
    <submittedName>
        <fullName evidence="2">Uncharacterized protein</fullName>
    </submittedName>
</protein>
<proteinExistence type="predicted"/>
<keyword evidence="3" id="KW-1185">Reference proteome</keyword>
<dbReference type="Proteomes" id="UP001415857">
    <property type="component" value="Unassembled WGS sequence"/>
</dbReference>
<dbReference type="EMBL" id="JBBPBK010000001">
    <property type="protein sequence ID" value="KAK9291449.1"/>
    <property type="molecule type" value="Genomic_DNA"/>
</dbReference>
<evidence type="ECO:0000256" key="1">
    <source>
        <dbReference type="SAM" id="MobiDB-lite"/>
    </source>
</evidence>
<feature type="compositionally biased region" description="Polar residues" evidence="1">
    <location>
        <begin position="54"/>
        <end position="69"/>
    </location>
</feature>
<dbReference type="AlphaFoldDB" id="A0AAP0S9N7"/>
<accession>A0AAP0S9N7</accession>
<name>A0AAP0S9N7_LIQFO</name>